<proteinExistence type="predicted"/>
<keyword evidence="5" id="KW-0472">Membrane</keyword>
<dbReference type="EMBL" id="JAFKMR010000032">
    <property type="protein sequence ID" value="MBN8745524.1"/>
    <property type="molecule type" value="Genomic_DNA"/>
</dbReference>
<dbReference type="Proteomes" id="UP000664800">
    <property type="component" value="Unassembled WGS sequence"/>
</dbReference>
<keyword evidence="3" id="KW-0812">Transmembrane</keyword>
<dbReference type="InterPro" id="IPR019476">
    <property type="entry name" value="T4SS_TraD_DNA-bd"/>
</dbReference>
<keyword evidence="4" id="KW-1133">Transmembrane helix</keyword>
<name>A0A8I1SYD4_THIA3</name>
<evidence type="ECO:0000256" key="2">
    <source>
        <dbReference type="ARBA" id="ARBA00022475"/>
    </source>
</evidence>
<evidence type="ECO:0000259" key="6">
    <source>
        <dbReference type="Pfam" id="PF10412"/>
    </source>
</evidence>
<dbReference type="AlphaFoldDB" id="A0A8I1SYD4"/>
<accession>A0A8I1SYD4</accession>
<evidence type="ECO:0000313" key="7">
    <source>
        <dbReference type="EMBL" id="MBN8745524.1"/>
    </source>
</evidence>
<dbReference type="PANTHER" id="PTHR37937">
    <property type="entry name" value="CONJUGATIVE TRANSFER: DNA TRANSPORT"/>
    <property type="match status" value="1"/>
</dbReference>
<evidence type="ECO:0000256" key="5">
    <source>
        <dbReference type="ARBA" id="ARBA00023136"/>
    </source>
</evidence>
<comment type="caution">
    <text evidence="7">The sequence shown here is derived from an EMBL/GenBank/DDBJ whole genome shotgun (WGS) entry which is preliminary data.</text>
</comment>
<dbReference type="GO" id="GO:0003677">
    <property type="term" value="F:DNA binding"/>
    <property type="evidence" value="ECO:0007669"/>
    <property type="project" value="UniProtKB-KW"/>
</dbReference>
<dbReference type="InterPro" id="IPR051539">
    <property type="entry name" value="T4SS-coupling_protein"/>
</dbReference>
<feature type="domain" description="Type IV secretion system coupling protein TraD DNA-binding" evidence="6">
    <location>
        <begin position="78"/>
        <end position="421"/>
    </location>
</feature>
<protein>
    <submittedName>
        <fullName evidence="7">Type IV secretion system DNA-binding domain-containing protein</fullName>
    </submittedName>
</protein>
<sequence length="522" mass="57195">MPLALGSLVLPALPLPIWAWGVASWAIGMAPAWYVAKRGWDDLVPWADWFGPSKYLSGSRQLMAWQVARAVRKQASRFQIGGVPFPAELEVVHALLVGTTGSGKTVVLKTVLDQMEKDGQRVIAIDSGADLATRYYSKTRGDVILNPLDSRCAPWSPLAELRSVEDCMSMAKSICPTGEGSDKTWTLAAQNFISAILMKLLERPNATNKDFLHFVAIADVEELREFLAGTHAAPYLAEGNERMFGSVRSTAQERTAAFFMLDPSAGRDGFSVRKFIAADGQSWLFATYLDDQLELLRYLIATIIDIAAIAVLSLTQSAQRRVMFSLDEFDSIGKVDTVLTELTKGRKYGASVWLGIQTIAQFRKNYGNDGAQTLAGNLGSWVVLRTPDPDTAEYVSKKLGTGDYARKTMQLSHSEGGMGTSHGEQIERNIPAVPTGDIVTLQVASRETKTPPMGYLHLAGQMPCRITLRFPAGRPERDSDDALGRYGFVLRDDYAQQRTRAANVLHQAQDAMAKALASINDI</sequence>
<keyword evidence="7" id="KW-0238">DNA-binding</keyword>
<evidence type="ECO:0000256" key="1">
    <source>
        <dbReference type="ARBA" id="ARBA00004651"/>
    </source>
</evidence>
<dbReference type="InterPro" id="IPR027417">
    <property type="entry name" value="P-loop_NTPase"/>
</dbReference>
<gene>
    <name evidence="7" type="ORF">J0I24_14660</name>
</gene>
<dbReference type="GO" id="GO:0005886">
    <property type="term" value="C:plasma membrane"/>
    <property type="evidence" value="ECO:0007669"/>
    <property type="project" value="UniProtKB-SubCell"/>
</dbReference>
<dbReference type="SUPFAM" id="SSF52540">
    <property type="entry name" value="P-loop containing nucleoside triphosphate hydrolases"/>
    <property type="match status" value="1"/>
</dbReference>
<keyword evidence="2" id="KW-1003">Cell membrane</keyword>
<comment type="subcellular location">
    <subcellularLocation>
        <location evidence="1">Cell membrane</location>
        <topology evidence="1">Multi-pass membrane protein</topology>
    </subcellularLocation>
</comment>
<dbReference type="Pfam" id="PF10412">
    <property type="entry name" value="TrwB_AAD_bind"/>
    <property type="match status" value="1"/>
</dbReference>
<reference evidence="7" key="1">
    <citation type="submission" date="2021-02" db="EMBL/GenBank/DDBJ databases">
        <title>Thiocyanate and organic carbon inputs drive convergent selection for specific autotrophic Afipia and Thiobacillus strains within complex microbiomes.</title>
        <authorList>
            <person name="Huddy R.J."/>
            <person name="Sachdeva R."/>
            <person name="Kadzinga F."/>
            <person name="Kantor R.S."/>
            <person name="Harrison S.T.L."/>
            <person name="Banfield J.F."/>
        </authorList>
    </citation>
    <scope>NUCLEOTIDE SEQUENCE</scope>
    <source>
        <strain evidence="7">SCN18_13_7_16_R3_B_64_19</strain>
    </source>
</reference>
<evidence type="ECO:0000313" key="8">
    <source>
        <dbReference type="Proteomes" id="UP000664800"/>
    </source>
</evidence>
<dbReference type="Gene3D" id="3.40.50.300">
    <property type="entry name" value="P-loop containing nucleotide triphosphate hydrolases"/>
    <property type="match status" value="2"/>
</dbReference>
<evidence type="ECO:0000256" key="3">
    <source>
        <dbReference type="ARBA" id="ARBA00022692"/>
    </source>
</evidence>
<dbReference type="RefSeq" id="WP_276732360.1">
    <property type="nucleotide sequence ID" value="NZ_JAFKMR010000032.1"/>
</dbReference>
<evidence type="ECO:0000256" key="4">
    <source>
        <dbReference type="ARBA" id="ARBA00022989"/>
    </source>
</evidence>
<dbReference type="CDD" id="cd01127">
    <property type="entry name" value="TrwB_TraG_TraD_VirD4"/>
    <property type="match status" value="1"/>
</dbReference>
<dbReference type="PANTHER" id="PTHR37937:SF1">
    <property type="entry name" value="CONJUGATIVE TRANSFER: DNA TRANSPORT"/>
    <property type="match status" value="1"/>
</dbReference>
<organism evidence="7 8">
    <name type="scientific">Thiomonas arsenitoxydans (strain DSM 22701 / CIP 110005 / 3As)</name>
    <dbReference type="NCBI Taxonomy" id="426114"/>
    <lineage>
        <taxon>Bacteria</taxon>
        <taxon>Pseudomonadati</taxon>
        <taxon>Pseudomonadota</taxon>
        <taxon>Betaproteobacteria</taxon>
        <taxon>Burkholderiales</taxon>
        <taxon>Thiomonas</taxon>
    </lineage>
</organism>